<accession>A0A1M2W193</accession>
<feature type="region of interest" description="Disordered" evidence="1">
    <location>
        <begin position="49"/>
        <end position="68"/>
    </location>
</feature>
<dbReference type="PANTHER" id="PTHR28219:SF1">
    <property type="entry name" value="UPF0642 PROTEIN YBL028C"/>
    <property type="match status" value="1"/>
</dbReference>
<dbReference type="Proteomes" id="UP000184267">
    <property type="component" value="Unassembled WGS sequence"/>
</dbReference>
<sequence length="164" mass="17181">MAKSTRSKVKRSFRAKKRTDGVYAAVEAARLNRLHNKLKAIATTELDVADEEGDEMEEGARMETEGDAAAATAAGWSPFWLAGLALVDAQDITADGMADFLRLGAGERTLHTPAPGKGARKSKRRSRATVAAETKALRAPAGDACGLDHLFPSLPSGSGCGISG</sequence>
<reference evidence="3 4" key="1">
    <citation type="submission" date="2016-10" db="EMBL/GenBank/DDBJ databases">
        <title>Genome sequence of the basidiomycete white-rot fungus Trametes pubescens.</title>
        <authorList>
            <person name="Makela M.R."/>
            <person name="Granchi Z."/>
            <person name="Peng M."/>
            <person name="De Vries R.P."/>
            <person name="Grigoriev I."/>
            <person name="Riley R."/>
            <person name="Hilden K."/>
        </authorList>
    </citation>
    <scope>NUCLEOTIDE SEQUENCE [LARGE SCALE GENOMIC DNA]</scope>
    <source>
        <strain evidence="3 4">FBCC735</strain>
    </source>
</reference>
<dbReference type="OrthoDB" id="4087970at2759"/>
<organism evidence="3 4">
    <name type="scientific">Trametes pubescens</name>
    <name type="common">White-rot fungus</name>
    <dbReference type="NCBI Taxonomy" id="154538"/>
    <lineage>
        <taxon>Eukaryota</taxon>
        <taxon>Fungi</taxon>
        <taxon>Dikarya</taxon>
        <taxon>Basidiomycota</taxon>
        <taxon>Agaricomycotina</taxon>
        <taxon>Agaricomycetes</taxon>
        <taxon>Polyporales</taxon>
        <taxon>Polyporaceae</taxon>
        <taxon>Trametes</taxon>
    </lineage>
</organism>
<dbReference type="InterPro" id="IPR019434">
    <property type="entry name" value="DUF2423"/>
</dbReference>
<evidence type="ECO:0000313" key="4">
    <source>
        <dbReference type="Proteomes" id="UP000184267"/>
    </source>
</evidence>
<evidence type="ECO:0000259" key="2">
    <source>
        <dbReference type="Pfam" id="PF10338"/>
    </source>
</evidence>
<dbReference type="Pfam" id="PF10338">
    <property type="entry name" value="YBL028C_N"/>
    <property type="match status" value="1"/>
</dbReference>
<dbReference type="AlphaFoldDB" id="A0A1M2W193"/>
<gene>
    <name evidence="3" type="ORF">TRAPUB_9917</name>
</gene>
<comment type="caution">
    <text evidence="3">The sequence shown here is derived from an EMBL/GenBank/DDBJ whole genome shotgun (WGS) entry which is preliminary data.</text>
</comment>
<dbReference type="GO" id="GO:0030687">
    <property type="term" value="C:preribosome, large subunit precursor"/>
    <property type="evidence" value="ECO:0007669"/>
    <property type="project" value="TreeGrafter"/>
</dbReference>
<dbReference type="EMBL" id="MNAD01000396">
    <property type="protein sequence ID" value="OJT13563.1"/>
    <property type="molecule type" value="Genomic_DNA"/>
</dbReference>
<name>A0A1M2W193_TRAPU</name>
<keyword evidence="4" id="KW-1185">Reference proteome</keyword>
<evidence type="ECO:0000256" key="1">
    <source>
        <dbReference type="SAM" id="MobiDB-lite"/>
    </source>
</evidence>
<dbReference type="STRING" id="154538.A0A1M2W193"/>
<proteinExistence type="predicted"/>
<feature type="domain" description="DUF2423" evidence="2">
    <location>
        <begin position="1"/>
        <end position="42"/>
    </location>
</feature>
<dbReference type="PANTHER" id="PTHR28219">
    <property type="entry name" value="UPF0642 PROTEIN YBL028C"/>
    <property type="match status" value="1"/>
</dbReference>
<protein>
    <recommendedName>
        <fullName evidence="2">DUF2423 domain-containing protein</fullName>
    </recommendedName>
</protein>
<evidence type="ECO:0000313" key="3">
    <source>
        <dbReference type="EMBL" id="OJT13563.1"/>
    </source>
</evidence>
<dbReference type="OMA" id="AYDMSTS"/>